<keyword evidence="9 12" id="KW-1133">Transmembrane helix</keyword>
<dbReference type="GO" id="GO:0000155">
    <property type="term" value="F:phosphorelay sensor kinase activity"/>
    <property type="evidence" value="ECO:0007669"/>
    <property type="project" value="InterPro"/>
</dbReference>
<dbReference type="SMART" id="SM00387">
    <property type="entry name" value="HATPase_c"/>
    <property type="match status" value="1"/>
</dbReference>
<reference evidence="15" key="2">
    <citation type="submission" date="2021-09" db="EMBL/GenBank/DDBJ databases">
        <authorList>
            <person name="Gilroy R."/>
        </authorList>
    </citation>
    <scope>NUCLEOTIDE SEQUENCE</scope>
    <source>
        <strain evidence="15">ChiGjej2B2-7701</strain>
    </source>
</reference>
<dbReference type="InterPro" id="IPR004358">
    <property type="entry name" value="Sig_transdc_His_kin-like_C"/>
</dbReference>
<evidence type="ECO:0000256" key="8">
    <source>
        <dbReference type="ARBA" id="ARBA00022777"/>
    </source>
</evidence>
<dbReference type="InterPro" id="IPR003661">
    <property type="entry name" value="HisK_dim/P_dom"/>
</dbReference>
<name>A0A921IRD8_9ACTN</name>
<dbReference type="Gene3D" id="6.10.340.10">
    <property type="match status" value="1"/>
</dbReference>
<evidence type="ECO:0000256" key="6">
    <source>
        <dbReference type="ARBA" id="ARBA00022679"/>
    </source>
</evidence>
<dbReference type="SUPFAM" id="SSF47384">
    <property type="entry name" value="Homodimeric domain of signal transducing histidine kinase"/>
    <property type="match status" value="1"/>
</dbReference>
<dbReference type="PROSITE" id="PS50885">
    <property type="entry name" value="HAMP"/>
    <property type="match status" value="1"/>
</dbReference>
<comment type="cofactor">
    <cofactor evidence="2">
        <name>a divalent metal cation</name>
        <dbReference type="ChEBI" id="CHEBI:60240"/>
    </cofactor>
</comment>
<comment type="subcellular location">
    <subcellularLocation>
        <location evidence="3">Cell membrane</location>
    </subcellularLocation>
</comment>
<keyword evidence="6" id="KW-0808">Transferase</keyword>
<evidence type="ECO:0000259" key="13">
    <source>
        <dbReference type="PROSITE" id="PS50109"/>
    </source>
</evidence>
<accession>A0A921IRD8</accession>
<dbReference type="PANTHER" id="PTHR43711:SF1">
    <property type="entry name" value="HISTIDINE KINASE 1"/>
    <property type="match status" value="1"/>
</dbReference>
<dbReference type="CDD" id="cd00075">
    <property type="entry name" value="HATPase"/>
    <property type="match status" value="1"/>
</dbReference>
<dbReference type="SMART" id="SM00304">
    <property type="entry name" value="HAMP"/>
    <property type="match status" value="1"/>
</dbReference>
<sequence length="406" mass="44039">MNSSRIARDAAPNHAVLRAPHPVEQGYGQDREASLALPWLRTVGLVLSFSILIAAQIILCCLAAALIGSLLVGSGILTLEQLVQPQSIISAVALGSIVIGTFGALSVNVTLTKPMRRMSAAVSELARGNFDFRLAEQGRFCLREVREFTKSFNAAASELASTELMRREFVSDFSHEFRTPISSLCGFAELLRAGDLTQEEQDEYLDIIIDEARRLSGLSERILTLTRIEHTQILPDTETVNIAEQLRRAAVLLEPKWSCRGVSVNISADECEVEGNADYLMQLWRNVLDNAVKFSPDGGTVSVALYGGRAGEDGSGRDAREAVCWISDEGPGMDARTRAHVFDRFYQGDASHATEGNGIGLSVCKRVVELHGGSIDVQSEPGQGTVFEIRLPVVQPASAQLSGRAR</sequence>
<evidence type="ECO:0000256" key="2">
    <source>
        <dbReference type="ARBA" id="ARBA00001968"/>
    </source>
</evidence>
<feature type="domain" description="Histidine kinase" evidence="13">
    <location>
        <begin position="172"/>
        <end position="395"/>
    </location>
</feature>
<dbReference type="EC" id="2.7.13.3" evidence="4"/>
<evidence type="ECO:0000256" key="4">
    <source>
        <dbReference type="ARBA" id="ARBA00012438"/>
    </source>
</evidence>
<dbReference type="Pfam" id="PF02518">
    <property type="entry name" value="HATPase_c"/>
    <property type="match status" value="1"/>
</dbReference>
<keyword evidence="7 12" id="KW-0812">Transmembrane</keyword>
<dbReference type="InterPro" id="IPR003660">
    <property type="entry name" value="HAMP_dom"/>
</dbReference>
<dbReference type="Pfam" id="PF00512">
    <property type="entry name" value="HisKA"/>
    <property type="match status" value="1"/>
</dbReference>
<feature type="transmembrane region" description="Helical" evidence="12">
    <location>
        <begin position="43"/>
        <end position="68"/>
    </location>
</feature>
<evidence type="ECO:0000259" key="14">
    <source>
        <dbReference type="PROSITE" id="PS50885"/>
    </source>
</evidence>
<evidence type="ECO:0000256" key="1">
    <source>
        <dbReference type="ARBA" id="ARBA00000085"/>
    </source>
</evidence>
<organism evidence="15 16">
    <name type="scientific">Collinsella ihumii</name>
    <dbReference type="NCBI Taxonomy" id="1720204"/>
    <lineage>
        <taxon>Bacteria</taxon>
        <taxon>Bacillati</taxon>
        <taxon>Actinomycetota</taxon>
        <taxon>Coriobacteriia</taxon>
        <taxon>Coriobacteriales</taxon>
        <taxon>Coriobacteriaceae</taxon>
        <taxon>Collinsella</taxon>
    </lineage>
</organism>
<comment type="catalytic activity">
    <reaction evidence="1">
        <text>ATP + protein L-histidine = ADP + protein N-phospho-L-histidine.</text>
        <dbReference type="EC" id="2.7.13.3"/>
    </reaction>
</comment>
<dbReference type="FunFam" id="3.30.565.10:FF:000006">
    <property type="entry name" value="Sensor histidine kinase WalK"/>
    <property type="match status" value="1"/>
</dbReference>
<keyword evidence="8 15" id="KW-0418">Kinase</keyword>
<evidence type="ECO:0000313" key="16">
    <source>
        <dbReference type="Proteomes" id="UP000746751"/>
    </source>
</evidence>
<evidence type="ECO:0000256" key="9">
    <source>
        <dbReference type="ARBA" id="ARBA00022989"/>
    </source>
</evidence>
<evidence type="ECO:0000256" key="12">
    <source>
        <dbReference type="SAM" id="Phobius"/>
    </source>
</evidence>
<dbReference type="InterPro" id="IPR036890">
    <property type="entry name" value="HATPase_C_sf"/>
</dbReference>
<evidence type="ECO:0000256" key="3">
    <source>
        <dbReference type="ARBA" id="ARBA00004236"/>
    </source>
</evidence>
<dbReference type="EMBL" id="DYVF01000029">
    <property type="protein sequence ID" value="HJG30563.1"/>
    <property type="molecule type" value="Genomic_DNA"/>
</dbReference>
<keyword evidence="11 12" id="KW-0472">Membrane</keyword>
<feature type="domain" description="HAMP" evidence="14">
    <location>
        <begin position="109"/>
        <end position="164"/>
    </location>
</feature>
<dbReference type="Gene3D" id="1.10.287.130">
    <property type="match status" value="1"/>
</dbReference>
<dbReference type="Gene3D" id="3.30.565.10">
    <property type="entry name" value="Histidine kinase-like ATPase, C-terminal domain"/>
    <property type="match status" value="1"/>
</dbReference>
<evidence type="ECO:0000256" key="11">
    <source>
        <dbReference type="ARBA" id="ARBA00023136"/>
    </source>
</evidence>
<protein>
    <recommendedName>
        <fullName evidence="4">histidine kinase</fullName>
        <ecNumber evidence="4">2.7.13.3</ecNumber>
    </recommendedName>
</protein>
<dbReference type="AlphaFoldDB" id="A0A921IRD8"/>
<gene>
    <name evidence="15" type="ORF">K8U80_04105</name>
</gene>
<dbReference type="GO" id="GO:0005509">
    <property type="term" value="F:calcium ion binding"/>
    <property type="evidence" value="ECO:0007669"/>
    <property type="project" value="UniProtKB-ARBA"/>
</dbReference>
<dbReference type="InterPro" id="IPR050736">
    <property type="entry name" value="Sensor_HK_Regulatory"/>
</dbReference>
<dbReference type="FunFam" id="1.10.287.130:FF:000001">
    <property type="entry name" value="Two-component sensor histidine kinase"/>
    <property type="match status" value="1"/>
</dbReference>
<evidence type="ECO:0000256" key="5">
    <source>
        <dbReference type="ARBA" id="ARBA00022553"/>
    </source>
</evidence>
<dbReference type="CDD" id="cd00082">
    <property type="entry name" value="HisKA"/>
    <property type="match status" value="1"/>
</dbReference>
<reference evidence="15" key="1">
    <citation type="journal article" date="2021" name="PeerJ">
        <title>Extensive microbial diversity within the chicken gut microbiome revealed by metagenomics and culture.</title>
        <authorList>
            <person name="Gilroy R."/>
            <person name="Ravi A."/>
            <person name="Getino M."/>
            <person name="Pursley I."/>
            <person name="Horton D.L."/>
            <person name="Alikhan N.F."/>
            <person name="Baker D."/>
            <person name="Gharbi K."/>
            <person name="Hall N."/>
            <person name="Watson M."/>
            <person name="Adriaenssens E.M."/>
            <person name="Foster-Nyarko E."/>
            <person name="Jarju S."/>
            <person name="Secka A."/>
            <person name="Antonio M."/>
            <person name="Oren A."/>
            <person name="Chaudhuri R.R."/>
            <person name="La Ragione R."/>
            <person name="Hildebrand F."/>
            <person name="Pallen M.J."/>
        </authorList>
    </citation>
    <scope>NUCLEOTIDE SEQUENCE</scope>
    <source>
        <strain evidence="15">ChiGjej2B2-7701</strain>
    </source>
</reference>
<evidence type="ECO:0000313" key="15">
    <source>
        <dbReference type="EMBL" id="HJG30563.1"/>
    </source>
</evidence>
<dbReference type="InterPro" id="IPR003594">
    <property type="entry name" value="HATPase_dom"/>
</dbReference>
<dbReference type="InterPro" id="IPR005467">
    <property type="entry name" value="His_kinase_dom"/>
</dbReference>
<dbReference type="PANTHER" id="PTHR43711">
    <property type="entry name" value="TWO-COMPONENT HISTIDINE KINASE"/>
    <property type="match status" value="1"/>
</dbReference>
<dbReference type="GO" id="GO:0005886">
    <property type="term" value="C:plasma membrane"/>
    <property type="evidence" value="ECO:0007669"/>
    <property type="project" value="UniProtKB-SubCell"/>
</dbReference>
<dbReference type="InterPro" id="IPR036097">
    <property type="entry name" value="HisK_dim/P_sf"/>
</dbReference>
<dbReference type="CDD" id="cd06225">
    <property type="entry name" value="HAMP"/>
    <property type="match status" value="1"/>
</dbReference>
<dbReference type="PROSITE" id="PS50109">
    <property type="entry name" value="HIS_KIN"/>
    <property type="match status" value="1"/>
</dbReference>
<feature type="transmembrane region" description="Helical" evidence="12">
    <location>
        <begin position="88"/>
        <end position="111"/>
    </location>
</feature>
<proteinExistence type="predicted"/>
<comment type="caution">
    <text evidence="15">The sequence shown here is derived from an EMBL/GenBank/DDBJ whole genome shotgun (WGS) entry which is preliminary data.</text>
</comment>
<dbReference type="PRINTS" id="PR00344">
    <property type="entry name" value="BCTRLSENSOR"/>
</dbReference>
<keyword evidence="10" id="KW-0902">Two-component regulatory system</keyword>
<dbReference type="SMART" id="SM00388">
    <property type="entry name" value="HisKA"/>
    <property type="match status" value="1"/>
</dbReference>
<evidence type="ECO:0000256" key="10">
    <source>
        <dbReference type="ARBA" id="ARBA00023012"/>
    </source>
</evidence>
<keyword evidence="5" id="KW-0597">Phosphoprotein</keyword>
<dbReference type="Proteomes" id="UP000746751">
    <property type="component" value="Unassembled WGS sequence"/>
</dbReference>
<evidence type="ECO:0000256" key="7">
    <source>
        <dbReference type="ARBA" id="ARBA00022692"/>
    </source>
</evidence>
<dbReference type="SUPFAM" id="SSF55874">
    <property type="entry name" value="ATPase domain of HSP90 chaperone/DNA topoisomerase II/histidine kinase"/>
    <property type="match status" value="1"/>
</dbReference>